<feature type="region of interest" description="Disordered" evidence="1">
    <location>
        <begin position="1"/>
        <end position="58"/>
    </location>
</feature>
<sequence length="58" mass="5600">MTQHTHLTPDLPPVVEVPDLPGASKEDAAASDAAAGQGCGAHHEGDGRHGCATGGSGG</sequence>
<comment type="caution">
    <text evidence="2">The sequence shown here is derived from an EMBL/GenBank/DDBJ whole genome shotgun (WGS) entry which is preliminary data.</text>
</comment>
<dbReference type="EMBL" id="BAAABX010000019">
    <property type="protein sequence ID" value="GAA0398252.1"/>
    <property type="molecule type" value="Genomic_DNA"/>
</dbReference>
<organism evidence="2 3">
    <name type="scientific">Streptomyces luteireticuli</name>
    <dbReference type="NCBI Taxonomy" id="173858"/>
    <lineage>
        <taxon>Bacteria</taxon>
        <taxon>Bacillati</taxon>
        <taxon>Actinomycetota</taxon>
        <taxon>Actinomycetes</taxon>
        <taxon>Kitasatosporales</taxon>
        <taxon>Streptomycetaceae</taxon>
        <taxon>Streptomyces</taxon>
    </lineage>
</organism>
<reference evidence="2 3" key="1">
    <citation type="journal article" date="2019" name="Int. J. Syst. Evol. Microbiol.">
        <title>The Global Catalogue of Microorganisms (GCM) 10K type strain sequencing project: providing services to taxonomists for standard genome sequencing and annotation.</title>
        <authorList>
            <consortium name="The Broad Institute Genomics Platform"/>
            <consortium name="The Broad Institute Genome Sequencing Center for Infectious Disease"/>
            <person name="Wu L."/>
            <person name="Ma J."/>
        </authorList>
    </citation>
    <scope>NUCLEOTIDE SEQUENCE [LARGE SCALE GENOMIC DNA]</scope>
    <source>
        <strain evidence="2 3">JCM 4788</strain>
    </source>
</reference>
<dbReference type="Proteomes" id="UP001500879">
    <property type="component" value="Unassembled WGS sequence"/>
</dbReference>
<name>A0ABN0YK33_9ACTN</name>
<protein>
    <recommendedName>
        <fullName evidence="4">Albusnodin family lasso peptide</fullName>
    </recommendedName>
</protein>
<evidence type="ECO:0008006" key="4">
    <source>
        <dbReference type="Google" id="ProtNLM"/>
    </source>
</evidence>
<dbReference type="RefSeq" id="WP_344022054.1">
    <property type="nucleotide sequence ID" value="NZ_BAAABX010000019.1"/>
</dbReference>
<gene>
    <name evidence="2" type="ORF">GCM10010357_19220</name>
</gene>
<evidence type="ECO:0000313" key="2">
    <source>
        <dbReference type="EMBL" id="GAA0398252.1"/>
    </source>
</evidence>
<proteinExistence type="predicted"/>
<feature type="compositionally biased region" description="Low complexity" evidence="1">
    <location>
        <begin position="13"/>
        <end position="23"/>
    </location>
</feature>
<evidence type="ECO:0000256" key="1">
    <source>
        <dbReference type="SAM" id="MobiDB-lite"/>
    </source>
</evidence>
<evidence type="ECO:0000313" key="3">
    <source>
        <dbReference type="Proteomes" id="UP001500879"/>
    </source>
</evidence>
<accession>A0ABN0YK33</accession>
<keyword evidence="3" id="KW-1185">Reference proteome</keyword>